<dbReference type="Proteomes" id="UP000040576">
    <property type="component" value="Unassembled WGS sequence"/>
</dbReference>
<keyword evidence="2" id="KW-1185">Reference proteome</keyword>
<dbReference type="eggNOG" id="ENOG5030E1E">
    <property type="taxonomic scope" value="Bacteria"/>
</dbReference>
<evidence type="ECO:0000313" key="1">
    <source>
        <dbReference type="EMBL" id="CEE00380.1"/>
    </source>
</evidence>
<dbReference type="AlphaFoldDB" id="A0A090IXZ6"/>
<dbReference type="RefSeq" id="WP_051988970.1">
    <property type="nucleotide sequence ID" value="NZ_CCRF01000018.1"/>
</dbReference>
<protein>
    <recommendedName>
        <fullName evidence="3">Oxalate:formate antiporter</fullName>
    </recommendedName>
</protein>
<organism evidence="1 2">
    <name type="scientific">Caldibacillus thermoamylovorans</name>
    <dbReference type="NCBI Taxonomy" id="35841"/>
    <lineage>
        <taxon>Bacteria</taxon>
        <taxon>Bacillati</taxon>
        <taxon>Bacillota</taxon>
        <taxon>Bacilli</taxon>
        <taxon>Bacillales</taxon>
        <taxon>Bacillaceae</taxon>
        <taxon>Caldibacillus</taxon>
    </lineage>
</organism>
<name>A0A090IXZ6_9BACI</name>
<dbReference type="STRING" id="35841.B4167_2731"/>
<evidence type="ECO:0008006" key="3">
    <source>
        <dbReference type="Google" id="ProtNLM"/>
    </source>
</evidence>
<sequence length="262" mass="31008">MARNDDFKDLIYILVNTRDHYVISNGITFPGFIQSLKKPLANLLLLKHKYDDTEFHLDTQLDYILKDQVEQLIRKGVHKFGEFCWVDFDDVFSLDTIEGEELAELLYLGHMKKHLSLPFFQKLNNRFAYLTEDDGWLNKTYYRYWTDFYDCLGGILASRLSEAKYDKSIIGFRKKKIYPPIERNVLHQLNSLLTEGLVFSFQHFSQERGQIEIPFWVVGDYYDMDEMMEKYLAVSTADVPHGNIVFDRKQKEWQVNLNKNGN</sequence>
<gene>
    <name evidence="1" type="ORF">BT1A1_0522</name>
</gene>
<evidence type="ECO:0000313" key="2">
    <source>
        <dbReference type="Proteomes" id="UP000040576"/>
    </source>
</evidence>
<dbReference type="EMBL" id="CCRF01000018">
    <property type="protein sequence ID" value="CEE00380.1"/>
    <property type="molecule type" value="Genomic_DNA"/>
</dbReference>
<reference evidence="1 2" key="1">
    <citation type="submission" date="2014-07" db="EMBL/GenBank/DDBJ databases">
        <authorList>
            <person name="Wibberg Daniel"/>
        </authorList>
    </citation>
    <scope>NUCLEOTIDE SEQUENCE [LARGE SCALE GENOMIC DNA]</scope>
</reference>
<accession>A0A090IXZ6</accession>
<proteinExistence type="predicted"/>
<dbReference type="PATRIC" id="fig|35841.6.peg.2281"/>